<gene>
    <name evidence="2" type="ORF">NE863_06930</name>
</gene>
<dbReference type="CDD" id="cd00085">
    <property type="entry name" value="HNHc"/>
    <property type="match status" value="1"/>
</dbReference>
<organism evidence="2 3">
    <name type="scientific">Ensifer adhaerens</name>
    <name type="common">Sinorhizobium morelense</name>
    <dbReference type="NCBI Taxonomy" id="106592"/>
    <lineage>
        <taxon>Bacteria</taxon>
        <taxon>Pseudomonadati</taxon>
        <taxon>Pseudomonadota</taxon>
        <taxon>Alphaproteobacteria</taxon>
        <taxon>Hyphomicrobiales</taxon>
        <taxon>Rhizobiaceae</taxon>
        <taxon>Sinorhizobium/Ensifer group</taxon>
        <taxon>Ensifer</taxon>
    </lineage>
</organism>
<dbReference type="InterPro" id="IPR003615">
    <property type="entry name" value="HNH_nuc"/>
</dbReference>
<evidence type="ECO:0000259" key="1">
    <source>
        <dbReference type="SMART" id="SM00507"/>
    </source>
</evidence>
<dbReference type="GO" id="GO:0004519">
    <property type="term" value="F:endonuclease activity"/>
    <property type="evidence" value="ECO:0007669"/>
    <property type="project" value="UniProtKB-KW"/>
</dbReference>
<dbReference type="GO" id="GO:0008270">
    <property type="term" value="F:zinc ion binding"/>
    <property type="evidence" value="ECO:0007669"/>
    <property type="project" value="InterPro"/>
</dbReference>
<dbReference type="GO" id="GO:0003676">
    <property type="term" value="F:nucleic acid binding"/>
    <property type="evidence" value="ECO:0007669"/>
    <property type="project" value="InterPro"/>
</dbReference>
<evidence type="ECO:0000313" key="2">
    <source>
        <dbReference type="EMBL" id="USJ25294.1"/>
    </source>
</evidence>
<protein>
    <submittedName>
        <fullName evidence="2">HNH endonuclease</fullName>
    </submittedName>
</protein>
<reference evidence="2" key="1">
    <citation type="submission" date="2022-06" db="EMBL/GenBank/DDBJ databases">
        <title>Physiological and biochemical characterization and genomic elucidation of a strain of the genus Ensifer adhaerens M8 that combines arsenic oxidation and chromium reduction.</title>
        <authorList>
            <person name="Li X."/>
            <person name="Yu c."/>
        </authorList>
    </citation>
    <scope>NUCLEOTIDE SEQUENCE</scope>
    <source>
        <strain evidence="2">M8</strain>
    </source>
</reference>
<evidence type="ECO:0000313" key="3">
    <source>
        <dbReference type="Proteomes" id="UP001055460"/>
    </source>
</evidence>
<dbReference type="Proteomes" id="UP001055460">
    <property type="component" value="Chromosome"/>
</dbReference>
<sequence>MRDAFVFELRPFDNVTAIVDDTLPVIASLEGLRIRAFAAANATPSKIASTATVFERSRDIRDYVVARGNGRCEGCSNAAPFLRSNGVPYLEPHHIRRLSDGGPDDPRFVIALCPNCHRRVHSGADGSSYNGLLLRKMTAIEVG</sequence>
<name>A0A9Q8YCP0_ENSAD</name>
<dbReference type="Gene3D" id="1.10.30.50">
    <property type="match status" value="1"/>
</dbReference>
<dbReference type="SMART" id="SM00507">
    <property type="entry name" value="HNHc"/>
    <property type="match status" value="1"/>
</dbReference>
<keyword evidence="2" id="KW-0540">Nuclease</keyword>
<keyword evidence="2" id="KW-0378">Hydrolase</keyword>
<keyword evidence="2" id="KW-0255">Endonuclease</keyword>
<dbReference type="InterPro" id="IPR002711">
    <property type="entry name" value="HNH"/>
</dbReference>
<dbReference type="Pfam" id="PF01844">
    <property type="entry name" value="HNH"/>
    <property type="match status" value="1"/>
</dbReference>
<accession>A0A9Q8YCP0</accession>
<proteinExistence type="predicted"/>
<feature type="domain" description="HNH nuclease" evidence="1">
    <location>
        <begin position="59"/>
        <end position="118"/>
    </location>
</feature>
<dbReference type="EMBL" id="CP098807">
    <property type="protein sequence ID" value="USJ25294.1"/>
    <property type="molecule type" value="Genomic_DNA"/>
</dbReference>
<dbReference type="AlphaFoldDB" id="A0A9Q8YCP0"/>